<feature type="domain" description="Transporter-associated" evidence="2">
    <location>
        <begin position="123"/>
        <end position="202"/>
    </location>
</feature>
<gene>
    <name evidence="3" type="ORF">IAA54_04145</name>
</gene>
<feature type="transmembrane region" description="Helical" evidence="1">
    <location>
        <begin position="12"/>
        <end position="35"/>
    </location>
</feature>
<keyword evidence="1" id="KW-0812">Transmembrane</keyword>
<keyword evidence="1" id="KW-1133">Transmembrane helix</keyword>
<dbReference type="InterPro" id="IPR005170">
    <property type="entry name" value="Transptr-assoc_dom"/>
</dbReference>
<proteinExistence type="predicted"/>
<reference evidence="3" key="2">
    <citation type="journal article" date="2021" name="PeerJ">
        <title>Extensive microbial diversity within the chicken gut microbiome revealed by metagenomics and culture.</title>
        <authorList>
            <person name="Gilroy R."/>
            <person name="Ravi A."/>
            <person name="Getino M."/>
            <person name="Pursley I."/>
            <person name="Horton D.L."/>
            <person name="Alikhan N.F."/>
            <person name="Baker D."/>
            <person name="Gharbi K."/>
            <person name="Hall N."/>
            <person name="Watson M."/>
            <person name="Adriaenssens E.M."/>
            <person name="Foster-Nyarko E."/>
            <person name="Jarju S."/>
            <person name="Secka A."/>
            <person name="Antonio M."/>
            <person name="Oren A."/>
            <person name="Chaudhuri R.R."/>
            <person name="La Ragione R."/>
            <person name="Hildebrand F."/>
            <person name="Pallen M.J."/>
        </authorList>
    </citation>
    <scope>NUCLEOTIDE SEQUENCE</scope>
    <source>
        <strain evidence="3">ChiSjej1B19-7085</strain>
    </source>
</reference>
<evidence type="ECO:0000313" key="3">
    <source>
        <dbReference type="EMBL" id="HIR56837.1"/>
    </source>
</evidence>
<name>A0A9D1DQ31_9FIRM</name>
<dbReference type="SMART" id="SM01091">
    <property type="entry name" value="CorC_HlyC"/>
    <property type="match status" value="1"/>
</dbReference>
<protein>
    <recommendedName>
        <fullName evidence="2">Transporter-associated domain-containing protein</fullName>
    </recommendedName>
</protein>
<feature type="transmembrane region" description="Helical" evidence="1">
    <location>
        <begin position="103"/>
        <end position="121"/>
    </location>
</feature>
<dbReference type="Proteomes" id="UP000886785">
    <property type="component" value="Unassembled WGS sequence"/>
</dbReference>
<sequence>MKKKITEALSFVTDVLEIAVSAIVLLAIALSGIQLLWDIGVFSGELMELSQFDDFLSSALGLVIGVEFIKMLIKHTPGAAIEVLLYAIARELVVQHTSTWETLVGILAIAAVFAIRKYLFISSFDRTDRYLFLASSKIRDIKPLRHVPADSGLTLGELLSHELELQGKLPEKDAFADFQGFRFRIASMENGAIHMVEITPENE</sequence>
<dbReference type="InterPro" id="IPR036318">
    <property type="entry name" value="FAD-bd_PCMH-like_sf"/>
</dbReference>
<dbReference type="SUPFAM" id="SSF56176">
    <property type="entry name" value="FAD-binding/transporter-associated domain-like"/>
    <property type="match status" value="1"/>
</dbReference>
<evidence type="ECO:0000259" key="2">
    <source>
        <dbReference type="SMART" id="SM01091"/>
    </source>
</evidence>
<organism evidence="3 4">
    <name type="scientific">Candidatus Gallacutalibacter pullicola</name>
    <dbReference type="NCBI Taxonomy" id="2840830"/>
    <lineage>
        <taxon>Bacteria</taxon>
        <taxon>Bacillati</taxon>
        <taxon>Bacillota</taxon>
        <taxon>Clostridia</taxon>
        <taxon>Eubacteriales</taxon>
        <taxon>Candidatus Gallacutalibacter</taxon>
    </lineage>
</organism>
<accession>A0A9D1DQ31</accession>
<keyword evidence="1" id="KW-0472">Membrane</keyword>
<evidence type="ECO:0000313" key="4">
    <source>
        <dbReference type="Proteomes" id="UP000886785"/>
    </source>
</evidence>
<comment type="caution">
    <text evidence="3">The sequence shown here is derived from an EMBL/GenBank/DDBJ whole genome shotgun (WGS) entry which is preliminary data.</text>
</comment>
<evidence type="ECO:0000256" key="1">
    <source>
        <dbReference type="SAM" id="Phobius"/>
    </source>
</evidence>
<dbReference type="AlphaFoldDB" id="A0A9D1DQ31"/>
<dbReference type="GO" id="GO:0050660">
    <property type="term" value="F:flavin adenine dinucleotide binding"/>
    <property type="evidence" value="ECO:0007669"/>
    <property type="project" value="InterPro"/>
</dbReference>
<dbReference type="EMBL" id="DVHF01000049">
    <property type="protein sequence ID" value="HIR56837.1"/>
    <property type="molecule type" value="Genomic_DNA"/>
</dbReference>
<reference evidence="3" key="1">
    <citation type="submission" date="2020-10" db="EMBL/GenBank/DDBJ databases">
        <authorList>
            <person name="Gilroy R."/>
        </authorList>
    </citation>
    <scope>NUCLEOTIDE SEQUENCE</scope>
    <source>
        <strain evidence="3">ChiSjej1B19-7085</strain>
    </source>
</reference>